<evidence type="ECO:0000313" key="2">
    <source>
        <dbReference type="EMBL" id="KAF6475011.1"/>
    </source>
</evidence>
<gene>
    <name evidence="2" type="ORF">HJG63_011104</name>
</gene>
<feature type="transmembrane region" description="Helical" evidence="1">
    <location>
        <begin position="133"/>
        <end position="156"/>
    </location>
</feature>
<keyword evidence="1" id="KW-1133">Transmembrane helix</keyword>
<evidence type="ECO:0000256" key="1">
    <source>
        <dbReference type="SAM" id="Phobius"/>
    </source>
</evidence>
<protein>
    <submittedName>
        <fullName evidence="2">Uncharacterized protein</fullName>
    </submittedName>
</protein>
<reference evidence="2 3" key="1">
    <citation type="journal article" date="2020" name="Nature">
        <title>Six reference-quality genomes reveal evolution of bat adaptations.</title>
        <authorList>
            <person name="Jebb D."/>
            <person name="Huang Z."/>
            <person name="Pippel M."/>
            <person name="Hughes G.M."/>
            <person name="Lavrichenko K."/>
            <person name="Devanna P."/>
            <person name="Winkler S."/>
            <person name="Jermiin L.S."/>
            <person name="Skirmuntt E.C."/>
            <person name="Katzourakis A."/>
            <person name="Burkitt-Gray L."/>
            <person name="Ray D.A."/>
            <person name="Sullivan K.A.M."/>
            <person name="Roscito J.G."/>
            <person name="Kirilenko B.M."/>
            <person name="Davalos L.M."/>
            <person name="Corthals A.P."/>
            <person name="Power M.L."/>
            <person name="Jones G."/>
            <person name="Ransome R.D."/>
            <person name="Dechmann D.K.N."/>
            <person name="Locatelli A.G."/>
            <person name="Puechmaille S.J."/>
            <person name="Fedrigo O."/>
            <person name="Jarvis E.D."/>
            <person name="Hiller M."/>
            <person name="Vernes S.C."/>
            <person name="Myers E.W."/>
            <person name="Teeling E.C."/>
        </authorList>
    </citation>
    <scope>NUCLEOTIDE SEQUENCE [LARGE SCALE GENOMIC DNA]</scope>
    <source>
        <strain evidence="2">MRouAeg1</strain>
        <tissue evidence="2">Muscle</tissue>
    </source>
</reference>
<organism evidence="2 3">
    <name type="scientific">Rousettus aegyptiacus</name>
    <name type="common">Egyptian fruit bat</name>
    <name type="synonym">Pteropus aegyptiacus</name>
    <dbReference type="NCBI Taxonomy" id="9407"/>
    <lineage>
        <taxon>Eukaryota</taxon>
        <taxon>Metazoa</taxon>
        <taxon>Chordata</taxon>
        <taxon>Craniata</taxon>
        <taxon>Vertebrata</taxon>
        <taxon>Euteleostomi</taxon>
        <taxon>Mammalia</taxon>
        <taxon>Eutheria</taxon>
        <taxon>Laurasiatheria</taxon>
        <taxon>Chiroptera</taxon>
        <taxon>Yinpterochiroptera</taxon>
        <taxon>Pteropodoidea</taxon>
        <taxon>Pteropodidae</taxon>
        <taxon>Rousettinae</taxon>
        <taxon>Rousettus</taxon>
    </lineage>
</organism>
<keyword evidence="3" id="KW-1185">Reference proteome</keyword>
<dbReference type="EMBL" id="JACASE010000004">
    <property type="protein sequence ID" value="KAF6475011.1"/>
    <property type="molecule type" value="Genomic_DNA"/>
</dbReference>
<feature type="transmembrane region" description="Helical" evidence="1">
    <location>
        <begin position="103"/>
        <end position="127"/>
    </location>
</feature>
<keyword evidence="1" id="KW-0472">Membrane</keyword>
<keyword evidence="1" id="KW-0812">Transmembrane</keyword>
<dbReference type="AlphaFoldDB" id="A0A7J8HSQ0"/>
<name>A0A7J8HSQ0_ROUAE</name>
<dbReference type="Proteomes" id="UP000593571">
    <property type="component" value="Unassembled WGS sequence"/>
</dbReference>
<proteinExistence type="predicted"/>
<comment type="caution">
    <text evidence="2">The sequence shown here is derived from an EMBL/GenBank/DDBJ whole genome shotgun (WGS) entry which is preliminary data.</text>
</comment>
<sequence length="162" mass="18044">MHTPHFLYPFDCQQTLGPLPRPGCRERRCGGRGHAAVSEALTSVLPDVYPGNGVAGSRGAYTFDFPRDFHAVLLSGCAILHPHQRGTRVPVSLHPRQPAVFSVFLVIAIFTGVSGRCTVVLICVPLMFSDVEHLFMCLFAVCFLWRNIFSHFCPFLTRLCLR</sequence>
<evidence type="ECO:0000313" key="3">
    <source>
        <dbReference type="Proteomes" id="UP000593571"/>
    </source>
</evidence>
<accession>A0A7J8HSQ0</accession>